<evidence type="ECO:0000256" key="1">
    <source>
        <dbReference type="SAM" id="Phobius"/>
    </source>
</evidence>
<reference evidence="2 3" key="1">
    <citation type="journal article" date="2016" name="Nat. Commun.">
        <title>Thousands of microbial genomes shed light on interconnected biogeochemical processes in an aquifer system.</title>
        <authorList>
            <person name="Anantharaman K."/>
            <person name="Brown C.T."/>
            <person name="Hug L.A."/>
            <person name="Sharon I."/>
            <person name="Castelle C.J."/>
            <person name="Probst A.J."/>
            <person name="Thomas B.C."/>
            <person name="Singh A."/>
            <person name="Wilkins M.J."/>
            <person name="Karaoz U."/>
            <person name="Brodie E.L."/>
            <person name="Williams K.H."/>
            <person name="Hubbard S.S."/>
            <person name="Banfield J.F."/>
        </authorList>
    </citation>
    <scope>NUCLEOTIDE SEQUENCE [LARGE SCALE GENOMIC DNA]</scope>
</reference>
<dbReference type="STRING" id="1802557.A3A20_00565"/>
<name>A0A1F8DR17_9BACT</name>
<gene>
    <name evidence="2" type="ORF">A3A20_00565</name>
</gene>
<dbReference type="EMBL" id="MGIR01000004">
    <property type="protein sequence ID" value="OGM91073.1"/>
    <property type="molecule type" value="Genomic_DNA"/>
</dbReference>
<proteinExistence type="predicted"/>
<protein>
    <submittedName>
        <fullName evidence="2">Uncharacterized protein</fullName>
    </submittedName>
</protein>
<dbReference type="AlphaFoldDB" id="A0A1F8DR17"/>
<keyword evidence="1" id="KW-0812">Transmembrane</keyword>
<keyword evidence="1" id="KW-0472">Membrane</keyword>
<sequence length="113" mass="13350">MSFALIYIVVRAFYSFVKFWRHWYVESFTIIARMAMNVLEKLDRVFAVRINFRFLLQPLYQDYTVVGRVIGPIFRLIRVIVGSLIYSVTVVAAAIFYIVWALLPVFIIYRALT</sequence>
<dbReference type="Proteomes" id="UP000178946">
    <property type="component" value="Unassembled WGS sequence"/>
</dbReference>
<comment type="caution">
    <text evidence="2">The sequence shown here is derived from an EMBL/GenBank/DDBJ whole genome shotgun (WGS) entry which is preliminary data.</text>
</comment>
<feature type="transmembrane region" description="Helical" evidence="1">
    <location>
        <begin position="84"/>
        <end position="109"/>
    </location>
</feature>
<evidence type="ECO:0000313" key="3">
    <source>
        <dbReference type="Proteomes" id="UP000178946"/>
    </source>
</evidence>
<keyword evidence="1" id="KW-1133">Transmembrane helix</keyword>
<accession>A0A1F8DR17</accession>
<organism evidence="2 3">
    <name type="scientific">Candidatus Wolfebacteria bacterium RIFCSPLOWO2_01_FULL_45_19</name>
    <dbReference type="NCBI Taxonomy" id="1802557"/>
    <lineage>
        <taxon>Bacteria</taxon>
        <taxon>Candidatus Wolfeibacteriota</taxon>
    </lineage>
</organism>
<evidence type="ECO:0000313" key="2">
    <source>
        <dbReference type="EMBL" id="OGM91073.1"/>
    </source>
</evidence>